<comment type="cofactor">
    <cofactor evidence="1 8">
        <name>Mg(2+)</name>
        <dbReference type="ChEBI" id="CHEBI:18420"/>
    </cofactor>
</comment>
<dbReference type="GO" id="GO:0050532">
    <property type="term" value="F:2-phosphosulfolactate phosphatase activity"/>
    <property type="evidence" value="ECO:0007669"/>
    <property type="project" value="UniProtKB-UniRule"/>
</dbReference>
<dbReference type="InterPro" id="IPR036702">
    <property type="entry name" value="ComB-like_sf"/>
</dbReference>
<keyword evidence="10" id="KW-1185">Reference proteome</keyword>
<dbReference type="SUPFAM" id="SSF142823">
    <property type="entry name" value="ComB-like"/>
    <property type="match status" value="1"/>
</dbReference>
<gene>
    <name evidence="8" type="primary">comB</name>
    <name evidence="9" type="ORF">AMS66_30865</name>
</gene>
<evidence type="ECO:0000256" key="7">
    <source>
        <dbReference type="ARBA" id="ARBA00033711"/>
    </source>
</evidence>
<comment type="caution">
    <text evidence="9">The sequence shown here is derived from an EMBL/GenBank/DDBJ whole genome shotgun (WGS) entry which is preliminary data.</text>
</comment>
<organism evidence="9 10">
    <name type="scientific">Paenibacillus xylanivorans</name>
    <dbReference type="NCBI Taxonomy" id="1705561"/>
    <lineage>
        <taxon>Bacteria</taxon>
        <taxon>Bacillati</taxon>
        <taxon>Bacillota</taxon>
        <taxon>Bacilli</taxon>
        <taxon>Bacillales</taxon>
        <taxon>Paenibacillaceae</taxon>
        <taxon>Paenibacillus</taxon>
    </lineage>
</organism>
<comment type="similarity">
    <text evidence="2 8">Belongs to the ComB family.</text>
</comment>
<dbReference type="Proteomes" id="UP000037688">
    <property type="component" value="Unassembled WGS sequence"/>
</dbReference>
<dbReference type="GO" id="GO:0000287">
    <property type="term" value="F:magnesium ion binding"/>
    <property type="evidence" value="ECO:0007669"/>
    <property type="project" value="UniProtKB-UniRule"/>
</dbReference>
<evidence type="ECO:0000256" key="2">
    <source>
        <dbReference type="ARBA" id="ARBA00009997"/>
    </source>
</evidence>
<dbReference type="PANTHER" id="PTHR37311">
    <property type="entry name" value="2-PHOSPHOSULFOLACTATE PHOSPHATASE-RELATED"/>
    <property type="match status" value="1"/>
</dbReference>
<dbReference type="EC" id="3.1.3.71" evidence="3 8"/>
<evidence type="ECO:0000256" key="3">
    <source>
        <dbReference type="ARBA" id="ARBA00012953"/>
    </source>
</evidence>
<dbReference type="EMBL" id="LITU01000083">
    <property type="protein sequence ID" value="KOY12789.1"/>
    <property type="molecule type" value="Genomic_DNA"/>
</dbReference>
<evidence type="ECO:0000313" key="10">
    <source>
        <dbReference type="Proteomes" id="UP000037688"/>
    </source>
</evidence>
<dbReference type="OrthoDB" id="4913at2"/>
<dbReference type="HAMAP" id="MF_00490">
    <property type="entry name" value="ComB"/>
    <property type="match status" value="1"/>
</dbReference>
<evidence type="ECO:0000256" key="4">
    <source>
        <dbReference type="ARBA" id="ARBA00021948"/>
    </source>
</evidence>
<keyword evidence="6 8" id="KW-0460">Magnesium</keyword>
<proteinExistence type="inferred from homology"/>
<evidence type="ECO:0000256" key="5">
    <source>
        <dbReference type="ARBA" id="ARBA00022801"/>
    </source>
</evidence>
<evidence type="ECO:0000313" key="9">
    <source>
        <dbReference type="EMBL" id="KOY12789.1"/>
    </source>
</evidence>
<name>A0A0M9BIS1_9BACL</name>
<evidence type="ECO:0000256" key="8">
    <source>
        <dbReference type="HAMAP-Rule" id="MF_00490"/>
    </source>
</evidence>
<evidence type="ECO:0000256" key="1">
    <source>
        <dbReference type="ARBA" id="ARBA00001946"/>
    </source>
</evidence>
<reference evidence="9 10" key="1">
    <citation type="submission" date="2015-08" db="EMBL/GenBank/DDBJ databases">
        <title>Draft genome sequence of cellulolytic and xylanolytic Paenibacillus sp. A59, isolated from a decaying forest soil from Patagonia, Argentina.</title>
        <authorList>
            <person name="Ghio S."/>
            <person name="Caceres A.M."/>
            <person name="Talia P."/>
            <person name="Grasso D."/>
            <person name="Campos E."/>
        </authorList>
    </citation>
    <scope>NUCLEOTIDE SEQUENCE [LARGE SCALE GENOMIC DNA]</scope>
    <source>
        <strain evidence="9 10">A59</strain>
    </source>
</reference>
<dbReference type="GO" id="GO:0050545">
    <property type="term" value="F:sulfopyruvate decarboxylase activity"/>
    <property type="evidence" value="ECO:0007669"/>
    <property type="project" value="TreeGrafter"/>
</dbReference>
<keyword evidence="5 8" id="KW-0378">Hydrolase</keyword>
<dbReference type="AlphaFoldDB" id="A0A0M9BIS1"/>
<dbReference type="RefSeq" id="WP_053784404.1">
    <property type="nucleotide sequence ID" value="NZ_LITU01000083.1"/>
</dbReference>
<dbReference type="Pfam" id="PF04029">
    <property type="entry name" value="2-ph_phosp"/>
    <property type="match status" value="1"/>
</dbReference>
<sequence>MRVDVVGNVNEVRRMDIAGRCVVVIDVLRTTSTIVTALAYDAADVIAVETVPQAKQLNVKDAIRGGERFDKKITGFEVGNSPYEYMTPSIAGKTIILTTTDGTRALIKASKAKHVLAGSFLNVQAVASVLCELRRDILLLCAGDQDEFAMEDGLCAGSIIEELYRQSPFPIMLNDLGLVLHQAATHAEDKLPDLVRVSAGGRRLERLGRMHDVTYCTQLNLLDCVPEMGEGNRMQPFRGTRKERMFKLL</sequence>
<accession>A0A0M9BIS1</accession>
<evidence type="ECO:0000256" key="6">
    <source>
        <dbReference type="ARBA" id="ARBA00022842"/>
    </source>
</evidence>
<dbReference type="InterPro" id="IPR005238">
    <property type="entry name" value="ComB-like"/>
</dbReference>
<protein>
    <recommendedName>
        <fullName evidence="4 8">Probable 2-phosphosulfolactate phosphatase</fullName>
        <ecNumber evidence="3 8">3.1.3.71</ecNumber>
    </recommendedName>
</protein>
<dbReference type="Gene3D" id="3.90.1560.10">
    <property type="entry name" value="ComB-like"/>
    <property type="match status" value="1"/>
</dbReference>
<dbReference type="PATRIC" id="fig|1705561.3.peg.6534"/>
<dbReference type="PANTHER" id="PTHR37311:SF1">
    <property type="entry name" value="2-PHOSPHOSULFOLACTATE PHOSPHATASE-RELATED"/>
    <property type="match status" value="1"/>
</dbReference>
<comment type="catalytic activity">
    <reaction evidence="7 8">
        <text>(2R)-O-phospho-3-sulfolactate + H2O = (2R)-3-sulfolactate + phosphate</text>
        <dbReference type="Rhea" id="RHEA:23416"/>
        <dbReference type="ChEBI" id="CHEBI:15377"/>
        <dbReference type="ChEBI" id="CHEBI:15597"/>
        <dbReference type="ChEBI" id="CHEBI:43474"/>
        <dbReference type="ChEBI" id="CHEBI:58738"/>
        <dbReference type="EC" id="3.1.3.71"/>
    </reaction>
</comment>